<dbReference type="InterPro" id="IPR015914">
    <property type="entry name" value="PAPs_N"/>
</dbReference>
<proteinExistence type="predicted"/>
<comment type="subcellular location">
    <subcellularLocation>
        <location evidence="1">Secreted</location>
    </subcellularLocation>
</comment>
<evidence type="ECO:0000256" key="3">
    <source>
        <dbReference type="ARBA" id="ARBA00022729"/>
    </source>
</evidence>
<reference evidence="6" key="1">
    <citation type="submission" date="2021-01" db="EMBL/GenBank/DDBJ databases">
        <authorList>
            <person name="Corre E."/>
            <person name="Pelletier E."/>
            <person name="Niang G."/>
            <person name="Scheremetjew M."/>
            <person name="Finn R."/>
            <person name="Kale V."/>
            <person name="Holt S."/>
            <person name="Cochrane G."/>
            <person name="Meng A."/>
            <person name="Brown T."/>
            <person name="Cohen L."/>
        </authorList>
    </citation>
    <scope>NUCLEOTIDE SEQUENCE</scope>
    <source>
        <strain evidence="6">B650</strain>
    </source>
</reference>
<gene>
    <name evidence="6" type="ORF">LDAN0321_LOCUS14786</name>
</gene>
<dbReference type="SUPFAM" id="SSF49363">
    <property type="entry name" value="Purple acid phosphatase, N-terminal domain"/>
    <property type="match status" value="1"/>
</dbReference>
<dbReference type="AlphaFoldDB" id="A0A7S2PG94"/>
<dbReference type="Pfam" id="PF16656">
    <property type="entry name" value="Pur_ac_phosph_N"/>
    <property type="match status" value="1"/>
</dbReference>
<feature type="domain" description="Purple acid phosphatase N-terminal" evidence="5">
    <location>
        <begin position="375"/>
        <end position="479"/>
    </location>
</feature>
<feature type="transmembrane region" description="Helical" evidence="4">
    <location>
        <begin position="662"/>
        <end position="681"/>
    </location>
</feature>
<dbReference type="GO" id="GO:0046872">
    <property type="term" value="F:metal ion binding"/>
    <property type="evidence" value="ECO:0007669"/>
    <property type="project" value="InterPro"/>
</dbReference>
<keyword evidence="4" id="KW-0812">Transmembrane</keyword>
<dbReference type="Gene3D" id="2.60.40.380">
    <property type="entry name" value="Purple acid phosphatase-like, N-terminal"/>
    <property type="match status" value="1"/>
</dbReference>
<keyword evidence="2" id="KW-0964">Secreted</keyword>
<organism evidence="6">
    <name type="scientific">Leptocylindrus danicus</name>
    <dbReference type="NCBI Taxonomy" id="163516"/>
    <lineage>
        <taxon>Eukaryota</taxon>
        <taxon>Sar</taxon>
        <taxon>Stramenopiles</taxon>
        <taxon>Ochrophyta</taxon>
        <taxon>Bacillariophyta</taxon>
        <taxon>Coscinodiscophyceae</taxon>
        <taxon>Chaetocerotophycidae</taxon>
        <taxon>Leptocylindrales</taxon>
        <taxon>Leptocylindraceae</taxon>
        <taxon>Leptocylindrus</taxon>
    </lineage>
</organism>
<feature type="transmembrane region" description="Helical" evidence="4">
    <location>
        <begin position="588"/>
        <end position="609"/>
    </location>
</feature>
<sequence length="682" mass="76229">MVVDQISDTRSAKTVVREKRCLTLPRETYYLERLEAYSNTCIATRSACKLYKTGRFTNQIPLDSASSRFAAFSKPIDGFYSERNKVPETYDNVPLLSNAYSASAVGNAQKLDNRKTWERKKKFCSPREFVVTLIALTAFRYLFGVTQMPDDLHVMDLRDHENYRHEHVVPTLLSTTKIIENVIDGENGDYLVKLASAVKNEVYDRLNSVDVFLSHSQSSSSPGAGQVKLMLDKEKVLFGEAITLTWSSLDVVYNDSLPKQLHQRLRYFNDNDQPVNDSDIIALYCWVEGTKKEMELLENAHKYNDATTIYQVKKAAAKLFPQDRNTWRISQFPIIREESCEFRLWGNVYTDAVKKAMVLKGTSEKFEVVSSLETPTAIHLALTTSPTEMRVHFTTGSSGSPIVFYGTDPEKLTQSEEGKSRTYAASDMCEAPANKTGPGKFTDPGMLHDVLMKDLKPDTRYFYKVGLKNGNVWSPVLFFISAPPVGPDSSYTFVVFADHGCPAAGFANEGARGTSAGVATEVRDNNVRAVHIVGDLSYADGAGHVYDSWFDMIQPFSSLAPLMVTVGNHEYAHTTGGIGKDPSSKKQFFLLCFANFFVCCSFLTLYLLFSMKELILRTGISHHGETIMARVANVESPCTIDLSCLIVEIAFSGTPMTMLLRILLLFLQNTICHLLLCSTIGY</sequence>
<accession>A0A7S2PG94</accession>
<evidence type="ECO:0000256" key="1">
    <source>
        <dbReference type="ARBA" id="ARBA00004613"/>
    </source>
</evidence>
<dbReference type="InterPro" id="IPR029052">
    <property type="entry name" value="Metallo-depent_PP-like"/>
</dbReference>
<keyword evidence="3" id="KW-0732">Signal</keyword>
<dbReference type="PANTHER" id="PTHR45778">
    <property type="entry name" value="PURPLE ACID PHOSPHATASE-RELATED"/>
    <property type="match status" value="1"/>
</dbReference>
<evidence type="ECO:0000256" key="2">
    <source>
        <dbReference type="ARBA" id="ARBA00022525"/>
    </source>
</evidence>
<name>A0A7S2PG94_9STRA</name>
<dbReference type="GO" id="GO:0003993">
    <property type="term" value="F:acid phosphatase activity"/>
    <property type="evidence" value="ECO:0007669"/>
    <property type="project" value="InterPro"/>
</dbReference>
<dbReference type="Gene3D" id="3.60.21.10">
    <property type="match status" value="1"/>
</dbReference>
<protein>
    <recommendedName>
        <fullName evidence="5">Purple acid phosphatase N-terminal domain-containing protein</fullName>
    </recommendedName>
</protein>
<evidence type="ECO:0000256" key="4">
    <source>
        <dbReference type="SAM" id="Phobius"/>
    </source>
</evidence>
<dbReference type="PANTHER" id="PTHR45778:SF7">
    <property type="entry name" value="PURPLE ACID PHOSPHATASE"/>
    <property type="match status" value="1"/>
</dbReference>
<evidence type="ECO:0000313" key="6">
    <source>
        <dbReference type="EMBL" id="CAD9595300.1"/>
    </source>
</evidence>
<dbReference type="GO" id="GO:0005576">
    <property type="term" value="C:extracellular region"/>
    <property type="evidence" value="ECO:0007669"/>
    <property type="project" value="UniProtKB-SubCell"/>
</dbReference>
<keyword evidence="4" id="KW-0472">Membrane</keyword>
<evidence type="ECO:0000259" key="5">
    <source>
        <dbReference type="Pfam" id="PF16656"/>
    </source>
</evidence>
<dbReference type="InterPro" id="IPR008963">
    <property type="entry name" value="Purple_acid_Pase-like_N"/>
</dbReference>
<dbReference type="EMBL" id="HBGY01023579">
    <property type="protein sequence ID" value="CAD9595300.1"/>
    <property type="molecule type" value="Transcribed_RNA"/>
</dbReference>
<dbReference type="SUPFAM" id="SSF56300">
    <property type="entry name" value="Metallo-dependent phosphatases"/>
    <property type="match status" value="1"/>
</dbReference>
<keyword evidence="4" id="KW-1133">Transmembrane helix</keyword>